<dbReference type="PROSITE" id="PS50011">
    <property type="entry name" value="PROTEIN_KINASE_DOM"/>
    <property type="match status" value="1"/>
</dbReference>
<sequence length="462" mass="52850">MTSQKPIYIHELPYEIKQRLCNILDQENKWEELGKRMHYDEAALQNIKAKGRTSPSNQLLYSWGNLNHDVAELFMLLNDMGLYNAMATLRSLLDPKYHVLIKENNVLNQLNQLQIDDSKILPININKNTVKNLRKASDSVQTTDNNITYNSNENLLFHIRSTAGLTPQIPYEELTEATDSWSPHRLLGQGGFATVFRGNWKCTQVAIKRLEHSKSDVIEPYQQSLRELHCLNAYKHDNVLPLYGYSIDGDHQCLVYQYMAGGSLDKRIRTKDNSRIMSWPTRLNIAIGTARGLQFLHTTLRGDKPLIHGDIKSANILLDLMDQPKIGDFGLSREGPGKDKTHILVSRAHGTRPYAPEEFLRSKQFSTKIDTYSFGVVLFELATGYPPMVKHNKPLKDHVVNYPEEHVINLKDVRCEGGDVIFMKFYEIGKMCVAKRANDRPEMVNVFCMLENVKLMSYAPSL</sequence>
<evidence type="ECO:0000256" key="6">
    <source>
        <dbReference type="ARBA" id="ARBA00022777"/>
    </source>
</evidence>
<keyword evidence="7 10" id="KW-0067">ATP-binding</keyword>
<feature type="binding site" evidence="10">
    <location>
        <position position="208"/>
    </location>
    <ligand>
        <name>ATP</name>
        <dbReference type="ChEBI" id="CHEBI:30616"/>
    </ligand>
</feature>
<dbReference type="PANTHER" id="PTHR48006:SF102">
    <property type="entry name" value="LEUCINE-RICH REPEAT-CONTAINING PROTEIN DDB_G0281931-RELATED"/>
    <property type="match status" value="1"/>
</dbReference>
<dbReference type="Gene3D" id="3.30.200.20">
    <property type="entry name" value="Phosphorylase Kinase, domain 1"/>
    <property type="match status" value="1"/>
</dbReference>
<evidence type="ECO:0000256" key="5">
    <source>
        <dbReference type="ARBA" id="ARBA00022741"/>
    </source>
</evidence>
<feature type="domain" description="Death" evidence="13">
    <location>
        <begin position="29"/>
        <end position="93"/>
    </location>
</feature>
<evidence type="ECO:0000259" key="12">
    <source>
        <dbReference type="PROSITE" id="PS50011"/>
    </source>
</evidence>
<dbReference type="Pfam" id="PF00531">
    <property type="entry name" value="Death"/>
    <property type="match status" value="1"/>
</dbReference>
<dbReference type="InterPro" id="IPR051824">
    <property type="entry name" value="LRR_Rcpt-Like_S/T_Kinase"/>
</dbReference>
<dbReference type="SUPFAM" id="SSF56112">
    <property type="entry name" value="Protein kinase-like (PK-like)"/>
    <property type="match status" value="1"/>
</dbReference>
<dbReference type="Gene3D" id="1.10.510.10">
    <property type="entry name" value="Transferase(Phosphotransferase) domain 1"/>
    <property type="match status" value="1"/>
</dbReference>
<comment type="catalytic activity">
    <reaction evidence="8">
        <text>L-threonyl-[protein] + ATP = O-phospho-L-threonyl-[protein] + ADP + H(+)</text>
        <dbReference type="Rhea" id="RHEA:46608"/>
        <dbReference type="Rhea" id="RHEA-COMP:11060"/>
        <dbReference type="Rhea" id="RHEA-COMP:11605"/>
        <dbReference type="ChEBI" id="CHEBI:15378"/>
        <dbReference type="ChEBI" id="CHEBI:30013"/>
        <dbReference type="ChEBI" id="CHEBI:30616"/>
        <dbReference type="ChEBI" id="CHEBI:61977"/>
        <dbReference type="ChEBI" id="CHEBI:456216"/>
        <dbReference type="EC" id="2.7.11.1"/>
    </reaction>
</comment>
<dbReference type="Gene3D" id="1.10.533.10">
    <property type="entry name" value="Death Domain, Fas"/>
    <property type="match status" value="1"/>
</dbReference>
<keyword evidence="15" id="KW-1185">Reference proteome</keyword>
<evidence type="ECO:0000256" key="4">
    <source>
        <dbReference type="ARBA" id="ARBA00022679"/>
    </source>
</evidence>
<dbReference type="AlphaFoldDB" id="A0ABD1FE91"/>
<dbReference type="SUPFAM" id="SSF47986">
    <property type="entry name" value="DEATH domain"/>
    <property type="match status" value="1"/>
</dbReference>
<keyword evidence="6" id="KW-0418">Kinase</keyword>
<dbReference type="EC" id="2.7.11.1" evidence="2"/>
<evidence type="ECO:0000256" key="8">
    <source>
        <dbReference type="ARBA" id="ARBA00047899"/>
    </source>
</evidence>
<dbReference type="InterPro" id="IPR011029">
    <property type="entry name" value="DEATH-like_dom_sf"/>
</dbReference>
<comment type="caution">
    <text evidence="14">The sequence shown here is derived from an EMBL/GenBank/DDBJ whole genome shotgun (WGS) entry which is preliminary data.</text>
</comment>
<dbReference type="InterPro" id="IPR017441">
    <property type="entry name" value="Protein_kinase_ATP_BS"/>
</dbReference>
<dbReference type="PANTHER" id="PTHR48006">
    <property type="entry name" value="LEUCINE-RICH REPEAT-CONTAINING PROTEIN DDB_G0281931-RELATED"/>
    <property type="match status" value="1"/>
</dbReference>
<keyword evidence="5 10" id="KW-0547">Nucleotide-binding</keyword>
<evidence type="ECO:0000256" key="2">
    <source>
        <dbReference type="ARBA" id="ARBA00012513"/>
    </source>
</evidence>
<keyword evidence="4" id="KW-0808">Transferase</keyword>
<evidence type="ECO:0000256" key="3">
    <source>
        <dbReference type="ARBA" id="ARBA00022527"/>
    </source>
</evidence>
<accession>A0ABD1FE91</accession>
<feature type="domain" description="Protein kinase" evidence="12">
    <location>
        <begin position="181"/>
        <end position="455"/>
    </location>
</feature>
<dbReference type="FunFam" id="1.10.510.10:FF:000754">
    <property type="entry name" value="Interleukin-1 receptor-associated kinase"/>
    <property type="match status" value="1"/>
</dbReference>
<dbReference type="EMBL" id="JBDJPC010000001">
    <property type="protein sequence ID" value="KAL1517295.1"/>
    <property type="molecule type" value="Genomic_DNA"/>
</dbReference>
<dbReference type="SMART" id="SM00220">
    <property type="entry name" value="S_TKc"/>
    <property type="match status" value="1"/>
</dbReference>
<name>A0ABD1FE91_HYPHA</name>
<evidence type="ECO:0000256" key="1">
    <source>
        <dbReference type="ARBA" id="ARBA00008718"/>
    </source>
</evidence>
<dbReference type="PROSITE" id="PS00107">
    <property type="entry name" value="PROTEIN_KINASE_ATP"/>
    <property type="match status" value="1"/>
</dbReference>
<dbReference type="PROSITE" id="PS00108">
    <property type="entry name" value="PROTEIN_KINASE_ST"/>
    <property type="match status" value="1"/>
</dbReference>
<dbReference type="PROSITE" id="PS50017">
    <property type="entry name" value="DEATH_DOMAIN"/>
    <property type="match status" value="1"/>
</dbReference>
<evidence type="ECO:0000259" key="13">
    <source>
        <dbReference type="PROSITE" id="PS50017"/>
    </source>
</evidence>
<reference evidence="14 15" key="1">
    <citation type="submission" date="2024-05" db="EMBL/GenBank/DDBJ databases">
        <title>Genetic variation in Jamaican populations of the coffee berry borer (Hypothenemus hampei).</title>
        <authorList>
            <person name="Errbii M."/>
            <person name="Myrie A."/>
        </authorList>
    </citation>
    <scope>NUCLEOTIDE SEQUENCE [LARGE SCALE GENOMIC DNA]</scope>
    <source>
        <strain evidence="14">JA-Hopewell-2020-01-JO</strain>
        <tissue evidence="14">Whole body</tissue>
    </source>
</reference>
<dbReference type="InterPro" id="IPR001245">
    <property type="entry name" value="Ser-Thr/Tyr_kinase_cat_dom"/>
</dbReference>
<evidence type="ECO:0000313" key="14">
    <source>
        <dbReference type="EMBL" id="KAL1517295.1"/>
    </source>
</evidence>
<comment type="similarity">
    <text evidence="1">Belongs to the protein kinase superfamily. TKL Ser/Thr protein kinase family. Pelle subfamily.</text>
</comment>
<dbReference type="SMART" id="SM00005">
    <property type="entry name" value="DEATH"/>
    <property type="match status" value="1"/>
</dbReference>
<dbReference type="InterPro" id="IPR000719">
    <property type="entry name" value="Prot_kinase_dom"/>
</dbReference>
<dbReference type="GO" id="GO:0005524">
    <property type="term" value="F:ATP binding"/>
    <property type="evidence" value="ECO:0007669"/>
    <property type="project" value="UniProtKB-UniRule"/>
</dbReference>
<protein>
    <recommendedName>
        <fullName evidence="2">non-specific serine/threonine protein kinase</fullName>
        <ecNumber evidence="2">2.7.11.1</ecNumber>
    </recommendedName>
</protein>
<dbReference type="GO" id="GO:0004674">
    <property type="term" value="F:protein serine/threonine kinase activity"/>
    <property type="evidence" value="ECO:0007669"/>
    <property type="project" value="UniProtKB-KW"/>
</dbReference>
<keyword evidence="3 11" id="KW-0723">Serine/threonine-protein kinase</keyword>
<dbReference type="Proteomes" id="UP001566132">
    <property type="component" value="Unassembled WGS sequence"/>
</dbReference>
<dbReference type="InterPro" id="IPR011009">
    <property type="entry name" value="Kinase-like_dom_sf"/>
</dbReference>
<organism evidence="14 15">
    <name type="scientific">Hypothenemus hampei</name>
    <name type="common">Coffee berry borer</name>
    <dbReference type="NCBI Taxonomy" id="57062"/>
    <lineage>
        <taxon>Eukaryota</taxon>
        <taxon>Metazoa</taxon>
        <taxon>Ecdysozoa</taxon>
        <taxon>Arthropoda</taxon>
        <taxon>Hexapoda</taxon>
        <taxon>Insecta</taxon>
        <taxon>Pterygota</taxon>
        <taxon>Neoptera</taxon>
        <taxon>Endopterygota</taxon>
        <taxon>Coleoptera</taxon>
        <taxon>Polyphaga</taxon>
        <taxon>Cucujiformia</taxon>
        <taxon>Curculionidae</taxon>
        <taxon>Scolytinae</taxon>
        <taxon>Hypothenemus</taxon>
    </lineage>
</organism>
<dbReference type="InterPro" id="IPR000488">
    <property type="entry name" value="Death_dom"/>
</dbReference>
<dbReference type="GO" id="GO:0045087">
    <property type="term" value="P:innate immune response"/>
    <property type="evidence" value="ECO:0007669"/>
    <property type="project" value="UniProtKB-ARBA"/>
</dbReference>
<dbReference type="InterPro" id="IPR008271">
    <property type="entry name" value="Ser/Thr_kinase_AS"/>
</dbReference>
<evidence type="ECO:0000256" key="11">
    <source>
        <dbReference type="RuleBase" id="RU000304"/>
    </source>
</evidence>
<evidence type="ECO:0000313" key="15">
    <source>
        <dbReference type="Proteomes" id="UP001566132"/>
    </source>
</evidence>
<dbReference type="Pfam" id="PF07714">
    <property type="entry name" value="PK_Tyr_Ser-Thr"/>
    <property type="match status" value="1"/>
</dbReference>
<comment type="catalytic activity">
    <reaction evidence="9">
        <text>L-seryl-[protein] + ATP = O-phospho-L-seryl-[protein] + ADP + H(+)</text>
        <dbReference type="Rhea" id="RHEA:17989"/>
        <dbReference type="Rhea" id="RHEA-COMP:9863"/>
        <dbReference type="Rhea" id="RHEA-COMP:11604"/>
        <dbReference type="ChEBI" id="CHEBI:15378"/>
        <dbReference type="ChEBI" id="CHEBI:29999"/>
        <dbReference type="ChEBI" id="CHEBI:30616"/>
        <dbReference type="ChEBI" id="CHEBI:83421"/>
        <dbReference type="ChEBI" id="CHEBI:456216"/>
        <dbReference type="EC" id="2.7.11.1"/>
    </reaction>
</comment>
<evidence type="ECO:0000256" key="9">
    <source>
        <dbReference type="ARBA" id="ARBA00048679"/>
    </source>
</evidence>
<proteinExistence type="inferred from homology"/>
<gene>
    <name evidence="14" type="ORF">ABEB36_001077</name>
</gene>
<evidence type="ECO:0000256" key="10">
    <source>
        <dbReference type="PROSITE-ProRule" id="PRU10141"/>
    </source>
</evidence>
<evidence type="ECO:0000256" key="7">
    <source>
        <dbReference type="ARBA" id="ARBA00022840"/>
    </source>
</evidence>